<keyword evidence="3" id="KW-1185">Reference proteome</keyword>
<evidence type="ECO:0000313" key="3">
    <source>
        <dbReference type="Proteomes" id="UP000317169"/>
    </source>
</evidence>
<sequence>MLKRKLLSIHKWLGLLAGIFILVMSLSGAAIVFDDEIEAFLNRDVVYLENTSQAVSLDNAYAEVRKKYENWDARIKHIPNTANRAIEIEIRRPDQRRYLYLNPVNGKILRDLDSNKTFSHWMLKLHYQLHAGFIGEIIAFIAGFMLLGSLITGFWFYRKSVWKTLTFKMRPRFSKMKTLSSELHRTIGVWALIFNFLTALTGFILLLIIVDSHAGKLGKAEPIPNPPKIEVSLNKIVAKAKESYPGFKPSYISMPKQPDSKIRLYGNTDTDLPIHYEFSNYVQYNPKTGEETKSFFVKNQAWHLHLLSFTYPLHFGNWGGIFIKLLYTFFGLAPAFLSITGFIIWQQRIKRQKALKTKQQKRKLKYS</sequence>
<reference evidence="2 3" key="1">
    <citation type="submission" date="2019-06" db="EMBL/GenBank/DDBJ databases">
        <title>Flavibacter putida gen. nov., sp. nov., a novel marine bacterium of the family Flavobacteriaceae isolated from coastal seawater.</title>
        <authorList>
            <person name="Feng X."/>
        </authorList>
    </citation>
    <scope>NUCLEOTIDE SEQUENCE [LARGE SCALE GENOMIC DNA]</scope>
    <source>
        <strain evidence="2 3">PLHSN227</strain>
    </source>
</reference>
<dbReference type="EMBL" id="VIAR01000012">
    <property type="protein sequence ID" value="TQD35390.1"/>
    <property type="molecule type" value="Genomic_DNA"/>
</dbReference>
<dbReference type="Pfam" id="PF03929">
    <property type="entry name" value="PepSY_TM"/>
    <property type="match status" value="1"/>
</dbReference>
<gene>
    <name evidence="2" type="ORF">FKR84_10995</name>
</gene>
<dbReference type="AlphaFoldDB" id="A0A507ZCZ9"/>
<organism evidence="2 3">
    <name type="scientific">Haloflavibacter putidus</name>
    <dbReference type="NCBI Taxonomy" id="2576776"/>
    <lineage>
        <taxon>Bacteria</taxon>
        <taxon>Pseudomonadati</taxon>
        <taxon>Bacteroidota</taxon>
        <taxon>Flavobacteriia</taxon>
        <taxon>Flavobacteriales</taxon>
        <taxon>Flavobacteriaceae</taxon>
        <taxon>Haloflavibacter</taxon>
    </lineage>
</organism>
<feature type="transmembrane region" description="Helical" evidence="1">
    <location>
        <begin position="12"/>
        <end position="33"/>
    </location>
</feature>
<comment type="caution">
    <text evidence="2">The sequence shown here is derived from an EMBL/GenBank/DDBJ whole genome shotgun (WGS) entry which is preliminary data.</text>
</comment>
<dbReference type="RefSeq" id="WP_141422364.1">
    <property type="nucleotide sequence ID" value="NZ_VIAR01000012.1"/>
</dbReference>
<feature type="transmembrane region" description="Helical" evidence="1">
    <location>
        <begin position="321"/>
        <end position="345"/>
    </location>
</feature>
<name>A0A507ZCZ9_9FLAO</name>
<keyword evidence="1" id="KW-1133">Transmembrane helix</keyword>
<feature type="transmembrane region" description="Helical" evidence="1">
    <location>
        <begin position="187"/>
        <end position="210"/>
    </location>
</feature>
<evidence type="ECO:0000256" key="1">
    <source>
        <dbReference type="SAM" id="Phobius"/>
    </source>
</evidence>
<evidence type="ECO:0000313" key="2">
    <source>
        <dbReference type="EMBL" id="TQD35390.1"/>
    </source>
</evidence>
<feature type="transmembrane region" description="Helical" evidence="1">
    <location>
        <begin position="131"/>
        <end position="157"/>
    </location>
</feature>
<accession>A0A507ZCZ9</accession>
<dbReference type="InterPro" id="IPR005625">
    <property type="entry name" value="PepSY-ass_TM"/>
</dbReference>
<protein>
    <submittedName>
        <fullName evidence="2">PepSY domain-containing protein</fullName>
    </submittedName>
</protein>
<dbReference type="OrthoDB" id="111691at2"/>
<proteinExistence type="predicted"/>
<dbReference type="Proteomes" id="UP000317169">
    <property type="component" value="Unassembled WGS sequence"/>
</dbReference>
<dbReference type="PANTHER" id="PTHR34219">
    <property type="entry name" value="IRON-REGULATED INNER MEMBRANE PROTEIN-RELATED"/>
    <property type="match status" value="1"/>
</dbReference>
<keyword evidence="1" id="KW-0812">Transmembrane</keyword>
<keyword evidence="1" id="KW-0472">Membrane</keyword>